<dbReference type="CDD" id="cd09917">
    <property type="entry name" value="F-box_SF"/>
    <property type="match status" value="1"/>
</dbReference>
<dbReference type="Pfam" id="PF00646">
    <property type="entry name" value="F-box"/>
    <property type="match status" value="1"/>
</dbReference>
<proteinExistence type="predicted"/>
<accession>A0AAW0J9L0</accession>
<comment type="caution">
    <text evidence="2">The sequence shown here is derived from an EMBL/GenBank/DDBJ whole genome shotgun (WGS) entry which is preliminary data.</text>
</comment>
<dbReference type="SUPFAM" id="SSF81383">
    <property type="entry name" value="F-box domain"/>
    <property type="match status" value="1"/>
</dbReference>
<organism evidence="2 3">
    <name type="scientific">Quercus suber</name>
    <name type="common">Cork oak</name>
    <dbReference type="NCBI Taxonomy" id="58331"/>
    <lineage>
        <taxon>Eukaryota</taxon>
        <taxon>Viridiplantae</taxon>
        <taxon>Streptophyta</taxon>
        <taxon>Embryophyta</taxon>
        <taxon>Tracheophyta</taxon>
        <taxon>Spermatophyta</taxon>
        <taxon>Magnoliopsida</taxon>
        <taxon>eudicotyledons</taxon>
        <taxon>Gunneridae</taxon>
        <taxon>Pentapetalae</taxon>
        <taxon>rosids</taxon>
        <taxon>fabids</taxon>
        <taxon>Fagales</taxon>
        <taxon>Fagaceae</taxon>
        <taxon>Quercus</taxon>
    </lineage>
</organism>
<dbReference type="EMBL" id="PKMF04000640">
    <property type="protein sequence ID" value="KAK7823258.1"/>
    <property type="molecule type" value="Genomic_DNA"/>
</dbReference>
<evidence type="ECO:0000313" key="3">
    <source>
        <dbReference type="Proteomes" id="UP000237347"/>
    </source>
</evidence>
<dbReference type="AlphaFoldDB" id="A0AAW0J9L0"/>
<keyword evidence="3" id="KW-1185">Reference proteome</keyword>
<dbReference type="InterPro" id="IPR001810">
    <property type="entry name" value="F-box_dom"/>
</dbReference>
<dbReference type="InterPro" id="IPR036047">
    <property type="entry name" value="F-box-like_dom_sf"/>
</dbReference>
<dbReference type="GO" id="GO:0000209">
    <property type="term" value="P:protein polyubiquitination"/>
    <property type="evidence" value="ECO:0007669"/>
    <property type="project" value="TreeGrafter"/>
</dbReference>
<evidence type="ECO:0000313" key="2">
    <source>
        <dbReference type="EMBL" id="KAK7823258.1"/>
    </source>
</evidence>
<dbReference type="SMART" id="SM00256">
    <property type="entry name" value="FBOX"/>
    <property type="match status" value="1"/>
</dbReference>
<name>A0AAW0J9L0_QUESU</name>
<dbReference type="Gene3D" id="1.20.1280.50">
    <property type="match status" value="1"/>
</dbReference>
<dbReference type="PANTHER" id="PTHR14939:SF5">
    <property type="entry name" value="F-BOX ONLY PROTEIN 22"/>
    <property type="match status" value="1"/>
</dbReference>
<feature type="domain" description="F-box" evidence="1">
    <location>
        <begin position="21"/>
        <end position="61"/>
    </location>
</feature>
<reference evidence="2 3" key="1">
    <citation type="journal article" date="2018" name="Sci. Data">
        <title>The draft genome sequence of cork oak.</title>
        <authorList>
            <person name="Ramos A.M."/>
            <person name="Usie A."/>
            <person name="Barbosa P."/>
            <person name="Barros P.M."/>
            <person name="Capote T."/>
            <person name="Chaves I."/>
            <person name="Simoes F."/>
            <person name="Abreu I."/>
            <person name="Carrasquinho I."/>
            <person name="Faro C."/>
            <person name="Guimaraes J.B."/>
            <person name="Mendonca D."/>
            <person name="Nobrega F."/>
            <person name="Rodrigues L."/>
            <person name="Saibo N.J.M."/>
            <person name="Varela M.C."/>
            <person name="Egas C."/>
            <person name="Matos J."/>
            <person name="Miguel C.M."/>
            <person name="Oliveira M.M."/>
            <person name="Ricardo C.P."/>
            <person name="Goncalves S."/>
        </authorList>
    </citation>
    <scope>NUCLEOTIDE SEQUENCE [LARGE SCALE GENOMIC DNA]</scope>
    <source>
        <strain evidence="3">cv. HL8</strain>
    </source>
</reference>
<sequence length="242" mass="26518">MSCGAGEASNSKSRGRLELIINDDILEMILEKLPALSFASAACVSKSWNKVCNHILSSPKLSSALSYSFNPSTYIDGVQDVLHKVLSKPIRPHFAIASIGYKHKHVEAFKLVKWKDIAGDSDEEFGGYIGNRYNRIALTVGYVPGLKVDAISLRQSVRVTTLALKNESLQVVLDKLVKHIRDYTATVLASSDPAGIIMFGEGPVDLKPFIDVLGTGWLPLVCERFILLPVTWGRAISGKFML</sequence>
<dbReference type="PANTHER" id="PTHR14939">
    <property type="entry name" value="F-BOX ONLY PROTEIN 22"/>
    <property type="match status" value="1"/>
</dbReference>
<dbReference type="Proteomes" id="UP000237347">
    <property type="component" value="Unassembled WGS sequence"/>
</dbReference>
<protein>
    <submittedName>
        <fullName evidence="2">F-box/lrr-repeat protein</fullName>
    </submittedName>
</protein>
<dbReference type="GO" id="GO:0032436">
    <property type="term" value="P:positive regulation of proteasomal ubiquitin-dependent protein catabolic process"/>
    <property type="evidence" value="ECO:0007669"/>
    <property type="project" value="TreeGrafter"/>
</dbReference>
<gene>
    <name evidence="2" type="ORF">CFP56_035697</name>
</gene>
<evidence type="ECO:0000259" key="1">
    <source>
        <dbReference type="SMART" id="SM00256"/>
    </source>
</evidence>